<name>A0ABD0N545_CIRMR</name>
<organism evidence="2 3">
    <name type="scientific">Cirrhinus mrigala</name>
    <name type="common">Mrigala</name>
    <dbReference type="NCBI Taxonomy" id="683832"/>
    <lineage>
        <taxon>Eukaryota</taxon>
        <taxon>Metazoa</taxon>
        <taxon>Chordata</taxon>
        <taxon>Craniata</taxon>
        <taxon>Vertebrata</taxon>
        <taxon>Euteleostomi</taxon>
        <taxon>Actinopterygii</taxon>
        <taxon>Neopterygii</taxon>
        <taxon>Teleostei</taxon>
        <taxon>Ostariophysi</taxon>
        <taxon>Cypriniformes</taxon>
        <taxon>Cyprinidae</taxon>
        <taxon>Labeoninae</taxon>
        <taxon>Labeonini</taxon>
        <taxon>Cirrhinus</taxon>
    </lineage>
</organism>
<gene>
    <name evidence="2" type="ORF">M9458_047543</name>
</gene>
<feature type="non-terminal residue" evidence="2">
    <location>
        <position position="202"/>
    </location>
</feature>
<feature type="compositionally biased region" description="Acidic residues" evidence="1">
    <location>
        <begin position="29"/>
        <end position="44"/>
    </location>
</feature>
<sequence length="202" mass="23689">METSPPSFPEDLSAPTIHWVSTWRQTAPNEDDSDSTTEESEWDEDARINKLKRDKTSSWMNRYWGEEKNNEQQSCSEDDRELESEEDTLEIYENVEAIAQTEAEESKTDYFTEKRVVFGGCGEYDRSLLEESESWDGDIRSIVDDEEVESDLESLRELGSDWAQEWEPFLQLQTLYQPKEEQMQSEDSYSESEEESVMLRKS</sequence>
<evidence type="ECO:0000313" key="3">
    <source>
        <dbReference type="Proteomes" id="UP001529510"/>
    </source>
</evidence>
<protein>
    <submittedName>
        <fullName evidence="2">Uncharacterized protein</fullName>
    </submittedName>
</protein>
<feature type="compositionally biased region" description="Acidic residues" evidence="1">
    <location>
        <begin position="76"/>
        <end position="86"/>
    </location>
</feature>
<dbReference type="Proteomes" id="UP001529510">
    <property type="component" value="Unassembled WGS sequence"/>
</dbReference>
<keyword evidence="3" id="KW-1185">Reference proteome</keyword>
<accession>A0ABD0N545</accession>
<evidence type="ECO:0000313" key="2">
    <source>
        <dbReference type="EMBL" id="KAL0156297.1"/>
    </source>
</evidence>
<evidence type="ECO:0000256" key="1">
    <source>
        <dbReference type="SAM" id="MobiDB-lite"/>
    </source>
</evidence>
<dbReference type="AlphaFoldDB" id="A0ABD0N545"/>
<proteinExistence type="predicted"/>
<comment type="caution">
    <text evidence="2">The sequence shown here is derived from an EMBL/GenBank/DDBJ whole genome shotgun (WGS) entry which is preliminary data.</text>
</comment>
<feature type="region of interest" description="Disordered" evidence="1">
    <location>
        <begin position="178"/>
        <end position="202"/>
    </location>
</feature>
<dbReference type="EMBL" id="JAMKFB020000024">
    <property type="protein sequence ID" value="KAL0156297.1"/>
    <property type="molecule type" value="Genomic_DNA"/>
</dbReference>
<feature type="region of interest" description="Disordered" evidence="1">
    <location>
        <begin position="23"/>
        <end position="44"/>
    </location>
</feature>
<feature type="region of interest" description="Disordered" evidence="1">
    <location>
        <begin position="61"/>
        <end position="86"/>
    </location>
</feature>
<reference evidence="2 3" key="1">
    <citation type="submission" date="2024-05" db="EMBL/GenBank/DDBJ databases">
        <title>Genome sequencing and assembly of Indian major carp, Cirrhinus mrigala (Hamilton, 1822).</title>
        <authorList>
            <person name="Mohindra V."/>
            <person name="Chowdhury L.M."/>
            <person name="Lal K."/>
            <person name="Jena J.K."/>
        </authorList>
    </citation>
    <scope>NUCLEOTIDE SEQUENCE [LARGE SCALE GENOMIC DNA]</scope>
    <source>
        <strain evidence="2">CM1030</strain>
        <tissue evidence="2">Blood</tissue>
    </source>
</reference>